<protein>
    <submittedName>
        <fullName evidence="2">Uncharacterized protein</fullName>
    </submittedName>
</protein>
<dbReference type="Proteomes" id="UP001230685">
    <property type="component" value="Unassembled WGS sequence"/>
</dbReference>
<reference evidence="2 3" key="1">
    <citation type="submission" date="2023-07" db="EMBL/GenBank/DDBJ databases">
        <authorList>
            <person name="Kim M.K."/>
        </authorList>
    </citation>
    <scope>NUCLEOTIDE SEQUENCE [LARGE SCALE GENOMIC DNA]</scope>
    <source>
        <strain evidence="2 3">KR1UV-12</strain>
    </source>
</reference>
<sequence>MGGAMGNGAEPDGREPGGVEPDAEAMPARGDRDRRGWRLRRDGLTAAKRARFLAVLAETSNVERAAHAAMAGRDSFYRLRDRDAAFDAAWRQALAHGYDAVEAELLAVARGEAGGAGGFDPALAVTVLKRRDAAAAGGSGYGKSAQVAHVPIRRVWDEIERRLALVARRMGGS</sequence>
<proteinExistence type="predicted"/>
<dbReference type="EMBL" id="JAUUDS010000005">
    <property type="protein sequence ID" value="MDP1027796.1"/>
    <property type="molecule type" value="Genomic_DNA"/>
</dbReference>
<comment type="caution">
    <text evidence="2">The sequence shown here is derived from an EMBL/GenBank/DDBJ whole genome shotgun (WGS) entry which is preliminary data.</text>
</comment>
<evidence type="ECO:0000256" key="1">
    <source>
        <dbReference type="SAM" id="MobiDB-lite"/>
    </source>
</evidence>
<evidence type="ECO:0000313" key="2">
    <source>
        <dbReference type="EMBL" id="MDP1027796.1"/>
    </source>
</evidence>
<organism evidence="2 3">
    <name type="scientific">Sphingomonas aurea</name>
    <dbReference type="NCBI Taxonomy" id="3063994"/>
    <lineage>
        <taxon>Bacteria</taxon>
        <taxon>Pseudomonadati</taxon>
        <taxon>Pseudomonadota</taxon>
        <taxon>Alphaproteobacteria</taxon>
        <taxon>Sphingomonadales</taxon>
        <taxon>Sphingomonadaceae</taxon>
        <taxon>Sphingomonas</taxon>
    </lineage>
</organism>
<keyword evidence="3" id="KW-1185">Reference proteome</keyword>
<gene>
    <name evidence="2" type="ORF">Q5H91_11270</name>
</gene>
<evidence type="ECO:0000313" key="3">
    <source>
        <dbReference type="Proteomes" id="UP001230685"/>
    </source>
</evidence>
<feature type="region of interest" description="Disordered" evidence="1">
    <location>
        <begin position="1"/>
        <end position="35"/>
    </location>
</feature>
<dbReference type="RefSeq" id="WP_305173505.1">
    <property type="nucleotide sequence ID" value="NZ_JAUUDS010000005.1"/>
</dbReference>
<accession>A0ABT9ELW1</accession>
<name>A0ABT9ELW1_9SPHN</name>